<sequence>MPVTLQEIDHAEWAKDAQVAQDLARIYRDAPAERLPAPVERFIDDHFTQGGVFCCALFNARRLGAVAVRRETRVWWLSHFCVRAETRHRGVGSRLLMLIAERAHGEGCTPRVPSTVLMMGDQLLLTRLGYHPAADGTYYEYHPLASQGGRQ</sequence>
<dbReference type="GO" id="GO:0016747">
    <property type="term" value="F:acyltransferase activity, transferring groups other than amino-acyl groups"/>
    <property type="evidence" value="ECO:0007669"/>
    <property type="project" value="InterPro"/>
</dbReference>
<dbReference type="CDD" id="cd04301">
    <property type="entry name" value="NAT_SF"/>
    <property type="match status" value="1"/>
</dbReference>
<dbReference type="InterPro" id="IPR040448">
    <property type="entry name" value="PanZ_GNAT"/>
</dbReference>
<gene>
    <name evidence="2" type="ORF">BTW10_02415</name>
</gene>
<dbReference type="InterPro" id="IPR016181">
    <property type="entry name" value="Acyl_CoA_acyltransferase"/>
</dbReference>
<feature type="domain" description="N-acetyltransferase" evidence="1">
    <location>
        <begin position="3"/>
        <end position="145"/>
    </location>
</feature>
<evidence type="ECO:0000313" key="3">
    <source>
        <dbReference type="Proteomes" id="UP000186806"/>
    </source>
</evidence>
<evidence type="ECO:0000313" key="2">
    <source>
        <dbReference type="EMBL" id="OLO12892.1"/>
    </source>
</evidence>
<dbReference type="InterPro" id="IPR000182">
    <property type="entry name" value="GNAT_dom"/>
</dbReference>
<dbReference type="STRING" id="223900.GCA_000821045_00195"/>
<dbReference type="PROSITE" id="PS51186">
    <property type="entry name" value="GNAT"/>
    <property type="match status" value="1"/>
</dbReference>
<proteinExistence type="predicted"/>
<reference evidence="2 3" key="1">
    <citation type="submission" date="2016-12" db="EMBL/GenBank/DDBJ databases">
        <title>Draft genome sequences of strains Salinicola socius SMB35, Salinicola sp. MH3R3-1 and Chromohalobacter sp. SMB17 from the Verkhnekamsk potash mining region of Russia.</title>
        <authorList>
            <person name="Mavrodi D.V."/>
            <person name="Olsson B.E."/>
            <person name="Korsakova E.S."/>
            <person name="Pyankova A."/>
            <person name="Mavrodi O.V."/>
            <person name="Plotnikova E.G."/>
        </authorList>
    </citation>
    <scope>NUCLEOTIDE SEQUENCE [LARGE SCALE GENOMIC DNA]</scope>
    <source>
        <strain evidence="2 3">SMB17</strain>
    </source>
</reference>
<dbReference type="AlphaFoldDB" id="A0A1Q8TGT7"/>
<protein>
    <submittedName>
        <fullName evidence="2">GNAT family N-acetyltransferase</fullName>
    </submittedName>
</protein>
<name>A0A1Q8TGT7_9GAMM</name>
<dbReference type="Proteomes" id="UP000186806">
    <property type="component" value="Unassembled WGS sequence"/>
</dbReference>
<dbReference type="EMBL" id="MSDQ01000005">
    <property type="protein sequence ID" value="OLO12892.1"/>
    <property type="molecule type" value="Genomic_DNA"/>
</dbReference>
<keyword evidence="2" id="KW-0808">Transferase</keyword>
<dbReference type="SUPFAM" id="SSF55729">
    <property type="entry name" value="Acyl-CoA N-acyltransferases (Nat)"/>
    <property type="match status" value="1"/>
</dbReference>
<dbReference type="Pfam" id="PF12568">
    <property type="entry name" value="PanZ"/>
    <property type="match status" value="1"/>
</dbReference>
<evidence type="ECO:0000259" key="1">
    <source>
        <dbReference type="PROSITE" id="PS51186"/>
    </source>
</evidence>
<organism evidence="2 3">
    <name type="scientific">Chromohalobacter japonicus</name>
    <dbReference type="NCBI Taxonomy" id="223900"/>
    <lineage>
        <taxon>Bacteria</taxon>
        <taxon>Pseudomonadati</taxon>
        <taxon>Pseudomonadota</taxon>
        <taxon>Gammaproteobacteria</taxon>
        <taxon>Oceanospirillales</taxon>
        <taxon>Halomonadaceae</taxon>
        <taxon>Chromohalobacter</taxon>
    </lineage>
</organism>
<accession>A0A1Q8TGT7</accession>
<dbReference type="RefSeq" id="WP_075368000.1">
    <property type="nucleotide sequence ID" value="NZ_MSDQ01000005.1"/>
</dbReference>
<keyword evidence="3" id="KW-1185">Reference proteome</keyword>
<dbReference type="Gene3D" id="3.40.630.30">
    <property type="match status" value="1"/>
</dbReference>
<comment type="caution">
    <text evidence="2">The sequence shown here is derived from an EMBL/GenBank/DDBJ whole genome shotgun (WGS) entry which is preliminary data.</text>
</comment>